<feature type="active site" description="Nucleophile; methyl group acceptor" evidence="9">
    <location>
        <position position="136"/>
    </location>
</feature>
<keyword evidence="7 9" id="KW-0234">DNA repair</keyword>
<evidence type="ECO:0000259" key="10">
    <source>
        <dbReference type="Pfam" id="PF01035"/>
    </source>
</evidence>
<dbReference type="InterPro" id="IPR001497">
    <property type="entry name" value="MethylDNA_cys_MeTrfase_AS"/>
</dbReference>
<evidence type="ECO:0000313" key="11">
    <source>
        <dbReference type="EMBL" id="KXZ59601.1"/>
    </source>
</evidence>
<evidence type="ECO:0000256" key="3">
    <source>
        <dbReference type="ARBA" id="ARBA00022490"/>
    </source>
</evidence>
<sequence>MCSARHAHVILPTGPTVVIAHDDQLVGVYHVPIKHSPEPEVFGRELSSASAAGDPVIGLALEQLREYFAGQRQTFDVPIALHGTDSQKRIWQLLLDIPFGELTTYGQIARRLGKPGMAQAVGGAVGHNPISIIVPCHRVMGADGGLVGYAGGLERKRMLLELEGHTPDRPLF</sequence>
<evidence type="ECO:0000256" key="9">
    <source>
        <dbReference type="HAMAP-Rule" id="MF_00772"/>
    </source>
</evidence>
<dbReference type="GO" id="GO:0005737">
    <property type="term" value="C:cytoplasm"/>
    <property type="evidence" value="ECO:0007669"/>
    <property type="project" value="UniProtKB-SubCell"/>
</dbReference>
<keyword evidence="12" id="KW-1185">Reference proteome</keyword>
<dbReference type="PANTHER" id="PTHR10815">
    <property type="entry name" value="METHYLATED-DNA--PROTEIN-CYSTEINE METHYLTRANSFERASE"/>
    <property type="match status" value="1"/>
</dbReference>
<evidence type="ECO:0000256" key="1">
    <source>
        <dbReference type="ARBA" id="ARBA00001286"/>
    </source>
</evidence>
<dbReference type="HAMAP" id="MF_00772">
    <property type="entry name" value="OGT"/>
    <property type="match status" value="1"/>
</dbReference>
<keyword evidence="3 9" id="KW-0963">Cytoplasm</keyword>
<comment type="similarity">
    <text evidence="2 9">Belongs to the MGMT family.</text>
</comment>
<dbReference type="InterPro" id="IPR014048">
    <property type="entry name" value="MethylDNA_cys_MeTrfase_DNA-bd"/>
</dbReference>
<dbReference type="FunFam" id="1.10.10.10:FF:000214">
    <property type="entry name" value="Methylated-DNA--protein-cysteine methyltransferase"/>
    <property type="match status" value="1"/>
</dbReference>
<dbReference type="Gene3D" id="3.30.160.70">
    <property type="entry name" value="Methylated DNA-protein cysteine methyltransferase domain"/>
    <property type="match status" value="1"/>
</dbReference>
<dbReference type="CDD" id="cd06445">
    <property type="entry name" value="ATase"/>
    <property type="match status" value="1"/>
</dbReference>
<comment type="caution">
    <text evidence="11">The sequence shown here is derived from an EMBL/GenBank/DDBJ whole genome shotgun (WGS) entry which is preliminary data.</text>
</comment>
<keyword evidence="4 9" id="KW-0489">Methyltransferase</keyword>
<comment type="catalytic activity">
    <reaction evidence="8 9">
        <text>a 6-O-methyl-2'-deoxyguanosine in DNA + L-cysteinyl-[protein] = S-methyl-L-cysteinyl-[protein] + a 2'-deoxyguanosine in DNA</text>
        <dbReference type="Rhea" id="RHEA:24000"/>
        <dbReference type="Rhea" id="RHEA-COMP:10131"/>
        <dbReference type="Rhea" id="RHEA-COMP:10132"/>
        <dbReference type="Rhea" id="RHEA-COMP:11367"/>
        <dbReference type="Rhea" id="RHEA-COMP:11368"/>
        <dbReference type="ChEBI" id="CHEBI:29950"/>
        <dbReference type="ChEBI" id="CHEBI:82612"/>
        <dbReference type="ChEBI" id="CHEBI:85445"/>
        <dbReference type="ChEBI" id="CHEBI:85448"/>
        <dbReference type="EC" id="2.1.1.63"/>
    </reaction>
</comment>
<accession>A0A150HC10</accession>
<dbReference type="Gene3D" id="1.10.10.10">
    <property type="entry name" value="Winged helix-like DNA-binding domain superfamily/Winged helix DNA-binding domain"/>
    <property type="match status" value="1"/>
</dbReference>
<comment type="miscellaneous">
    <text evidence="9">This enzyme catalyzes only one turnover and therefore is not strictly catalytic. According to one definition, an enzyme is a biocatalyst that acts repeatedly and over many reaction cycles.</text>
</comment>
<evidence type="ECO:0000256" key="2">
    <source>
        <dbReference type="ARBA" id="ARBA00008711"/>
    </source>
</evidence>
<gene>
    <name evidence="11" type="primary">ogt</name>
    <name evidence="11" type="ORF">Bravens_00071</name>
</gene>
<keyword evidence="6 9" id="KW-0227">DNA damage</keyword>
<dbReference type="Proteomes" id="UP000243589">
    <property type="component" value="Unassembled WGS sequence"/>
</dbReference>
<dbReference type="PANTHER" id="PTHR10815:SF5">
    <property type="entry name" value="METHYLATED-DNA--PROTEIN-CYSTEINE METHYLTRANSFERASE"/>
    <property type="match status" value="1"/>
</dbReference>
<dbReference type="Pfam" id="PF01035">
    <property type="entry name" value="DNA_binding_1"/>
    <property type="match status" value="1"/>
</dbReference>
<reference evidence="11 12" key="1">
    <citation type="submission" date="2016-01" db="EMBL/GenBank/DDBJ databases">
        <title>Use of Whole Genome Sequencing to ascertain that Brevibacterium massiliense (Roux, Raoult 2009) is a later heterotypic synonym of Brevibacterium ravenspurgense (Mages 2008).</title>
        <authorList>
            <person name="Bernier A.-M."/>
            <person name="Burdz T."/>
            <person name="Huynh C."/>
            <person name="Pachecho A.L."/>
            <person name="Wiebe D."/>
            <person name="Bonner C."/>
            <person name="Bernard K."/>
        </authorList>
    </citation>
    <scope>NUCLEOTIDE SEQUENCE [LARGE SCALE GENOMIC DNA]</scope>
    <source>
        <strain evidence="11 12">CCUG56047</strain>
    </source>
</reference>
<keyword evidence="5 9" id="KW-0808">Transferase</keyword>
<dbReference type="InterPro" id="IPR036388">
    <property type="entry name" value="WH-like_DNA-bd_sf"/>
</dbReference>
<dbReference type="InterPro" id="IPR023546">
    <property type="entry name" value="MGMT"/>
</dbReference>
<evidence type="ECO:0000256" key="7">
    <source>
        <dbReference type="ARBA" id="ARBA00023204"/>
    </source>
</evidence>
<dbReference type="InterPro" id="IPR036217">
    <property type="entry name" value="MethylDNA_cys_MeTrfase_DNAb"/>
</dbReference>
<name>A0A150HC10_9MICO</name>
<dbReference type="InterPro" id="IPR036631">
    <property type="entry name" value="MGMT_N_sf"/>
</dbReference>
<comment type="function">
    <text evidence="9">Involved in the cellular defense against the biological effects of O6-methylguanine (O6-MeG) and O4-methylthymine (O4-MeT) in DNA. Repairs the methylated nucleobase in DNA by stoichiometrically transferring the methyl group to a cysteine residue in the enzyme. This is a suicide reaction: the enzyme is irreversibly inactivated.</text>
</comment>
<proteinExistence type="inferred from homology"/>
<evidence type="ECO:0000256" key="6">
    <source>
        <dbReference type="ARBA" id="ARBA00022763"/>
    </source>
</evidence>
<dbReference type="PATRIC" id="fig|479117.4.peg.69"/>
<dbReference type="GO" id="GO:0003908">
    <property type="term" value="F:methylated-DNA-[protein]-cysteine S-methyltransferase activity"/>
    <property type="evidence" value="ECO:0007669"/>
    <property type="project" value="UniProtKB-UniRule"/>
</dbReference>
<dbReference type="SUPFAM" id="SSF46767">
    <property type="entry name" value="Methylated DNA-protein cysteine methyltransferase, C-terminal domain"/>
    <property type="match status" value="1"/>
</dbReference>
<dbReference type="GO" id="GO:0006307">
    <property type="term" value="P:DNA alkylation repair"/>
    <property type="evidence" value="ECO:0007669"/>
    <property type="project" value="UniProtKB-UniRule"/>
</dbReference>
<protein>
    <recommendedName>
        <fullName evidence="9">Methylated-DNA--protein-cysteine methyltransferase</fullName>
        <ecNumber evidence="9">2.1.1.63</ecNumber>
    </recommendedName>
    <alternativeName>
        <fullName evidence="9">6-O-methylguanine-DNA methyltransferase</fullName>
        <shortName evidence="9">MGMT</shortName>
    </alternativeName>
    <alternativeName>
        <fullName evidence="9">O-6-methylguanine-DNA-alkyltransferase</fullName>
    </alternativeName>
</protein>
<comment type="subcellular location">
    <subcellularLocation>
        <location evidence="9">Cytoplasm</location>
    </subcellularLocation>
</comment>
<dbReference type="NCBIfam" id="TIGR00589">
    <property type="entry name" value="ogt"/>
    <property type="match status" value="1"/>
</dbReference>
<comment type="catalytic activity">
    <reaction evidence="1 9">
        <text>a 4-O-methyl-thymidine in DNA + L-cysteinyl-[protein] = a thymidine in DNA + S-methyl-L-cysteinyl-[protein]</text>
        <dbReference type="Rhea" id="RHEA:53428"/>
        <dbReference type="Rhea" id="RHEA-COMP:10131"/>
        <dbReference type="Rhea" id="RHEA-COMP:10132"/>
        <dbReference type="Rhea" id="RHEA-COMP:13555"/>
        <dbReference type="Rhea" id="RHEA-COMP:13556"/>
        <dbReference type="ChEBI" id="CHEBI:29950"/>
        <dbReference type="ChEBI" id="CHEBI:82612"/>
        <dbReference type="ChEBI" id="CHEBI:137386"/>
        <dbReference type="ChEBI" id="CHEBI:137387"/>
        <dbReference type="EC" id="2.1.1.63"/>
    </reaction>
</comment>
<evidence type="ECO:0000256" key="8">
    <source>
        <dbReference type="ARBA" id="ARBA00049348"/>
    </source>
</evidence>
<dbReference type="AlphaFoldDB" id="A0A150HC10"/>
<organism evidence="11 12">
    <name type="scientific">Brevibacterium ravenspurgense</name>
    <dbReference type="NCBI Taxonomy" id="479117"/>
    <lineage>
        <taxon>Bacteria</taxon>
        <taxon>Bacillati</taxon>
        <taxon>Actinomycetota</taxon>
        <taxon>Actinomycetes</taxon>
        <taxon>Micrococcales</taxon>
        <taxon>Brevibacteriaceae</taxon>
        <taxon>Brevibacterium</taxon>
    </lineage>
</organism>
<dbReference type="EC" id="2.1.1.63" evidence="9"/>
<dbReference type="GO" id="GO:0032259">
    <property type="term" value="P:methylation"/>
    <property type="evidence" value="ECO:0007669"/>
    <property type="project" value="UniProtKB-KW"/>
</dbReference>
<evidence type="ECO:0000313" key="12">
    <source>
        <dbReference type="Proteomes" id="UP000243589"/>
    </source>
</evidence>
<dbReference type="SUPFAM" id="SSF53155">
    <property type="entry name" value="Methylated DNA-protein cysteine methyltransferase domain"/>
    <property type="match status" value="1"/>
</dbReference>
<feature type="domain" description="Methylated-DNA-[protein]-cysteine S-methyltransferase DNA binding" evidence="10">
    <location>
        <begin position="86"/>
        <end position="164"/>
    </location>
</feature>
<evidence type="ECO:0000256" key="4">
    <source>
        <dbReference type="ARBA" id="ARBA00022603"/>
    </source>
</evidence>
<evidence type="ECO:0000256" key="5">
    <source>
        <dbReference type="ARBA" id="ARBA00022679"/>
    </source>
</evidence>
<dbReference type="PROSITE" id="PS00374">
    <property type="entry name" value="MGMT"/>
    <property type="match status" value="1"/>
</dbReference>
<dbReference type="EMBL" id="LQQC01000002">
    <property type="protein sequence ID" value="KXZ59601.1"/>
    <property type="molecule type" value="Genomic_DNA"/>
</dbReference>